<dbReference type="GO" id="GO:0032259">
    <property type="term" value="P:methylation"/>
    <property type="evidence" value="ECO:0007669"/>
    <property type="project" value="UniProtKB-KW"/>
</dbReference>
<keyword evidence="6" id="KW-0808">Transferase</keyword>
<dbReference type="PANTHER" id="PTHR33254">
    <property type="entry name" value="4-HYDROXY-4-METHYL-2-OXOGLUTARATE ALDOLASE 3-RELATED"/>
    <property type="match status" value="1"/>
</dbReference>
<dbReference type="Pfam" id="PF03737">
    <property type="entry name" value="RraA-like"/>
    <property type="match status" value="1"/>
</dbReference>
<keyword evidence="5" id="KW-0460">Magnesium</keyword>
<dbReference type="Gene3D" id="3.50.30.40">
    <property type="entry name" value="Ribonuclease E inhibitor RraA/RraA-like"/>
    <property type="match status" value="1"/>
</dbReference>
<protein>
    <recommendedName>
        <fullName evidence="2">Putative 4-hydroxy-4-methyl-2-oxoglutarate aldolase</fullName>
    </recommendedName>
    <alternativeName>
        <fullName evidence="3">Regulator of ribonuclease activity homolog</fullName>
    </alternativeName>
    <alternativeName>
        <fullName evidence="4">RraA-like protein</fullName>
    </alternativeName>
</protein>
<evidence type="ECO:0000256" key="2">
    <source>
        <dbReference type="ARBA" id="ARBA00016549"/>
    </source>
</evidence>
<keyword evidence="5" id="KW-0479">Metal-binding</keyword>
<dbReference type="PANTHER" id="PTHR33254:SF4">
    <property type="entry name" value="4-HYDROXY-4-METHYL-2-OXOGLUTARATE ALDOLASE 3-RELATED"/>
    <property type="match status" value="1"/>
</dbReference>
<evidence type="ECO:0000313" key="6">
    <source>
        <dbReference type="EMBL" id="KGX17111.1"/>
    </source>
</evidence>
<proteinExistence type="predicted"/>
<dbReference type="SUPFAM" id="SSF89562">
    <property type="entry name" value="RraA-like"/>
    <property type="match status" value="1"/>
</dbReference>
<evidence type="ECO:0000256" key="3">
    <source>
        <dbReference type="ARBA" id="ARBA00029596"/>
    </source>
</evidence>
<dbReference type="GO" id="GO:0047443">
    <property type="term" value="F:4-hydroxy-4-methyl-2-oxoglutarate aldolase activity"/>
    <property type="evidence" value="ECO:0007669"/>
    <property type="project" value="TreeGrafter"/>
</dbReference>
<evidence type="ECO:0000256" key="1">
    <source>
        <dbReference type="ARBA" id="ARBA00001968"/>
    </source>
</evidence>
<name>A0AA40MH88_BURPE</name>
<dbReference type="Proteomes" id="UP000030475">
    <property type="component" value="Unassembled WGS sequence"/>
</dbReference>
<comment type="caution">
    <text evidence="6">The sequence shown here is derived from an EMBL/GenBank/DDBJ whole genome shotgun (WGS) entry which is preliminary data.</text>
</comment>
<evidence type="ECO:0000256" key="4">
    <source>
        <dbReference type="ARBA" id="ARBA00030169"/>
    </source>
</evidence>
<dbReference type="GO" id="GO:0046872">
    <property type="term" value="F:metal ion binding"/>
    <property type="evidence" value="ECO:0007669"/>
    <property type="project" value="UniProtKB-KW"/>
</dbReference>
<evidence type="ECO:0000256" key="5">
    <source>
        <dbReference type="PIRSR" id="PIRSR605493-1"/>
    </source>
</evidence>
<sequence>MQEHQSSSERWKDDRELFDLMRTRLFSAVVGDILDKLGYEHQFLPQAIKPIDVEMVIAGRAMTVLEADYFADAGHNALSRKTFGLLFEAIDDLREDEVYVATGASLRYALWGGLTSTRASKLCAAGAILDGFHRDTQEILDRGFPTFSRGSYAQDQAPRGKVVDWRVPVELGGVRICPGDIVFGDRDGVLVVPRAVESQAIVLALEKVETESKVRVAIEAGMSTVEAYEKFGVM</sequence>
<reference evidence="6 7" key="1">
    <citation type="submission" date="2014-08" db="EMBL/GenBank/DDBJ databases">
        <authorList>
            <person name="Bunnell A."/>
            <person name="Chain P.S."/>
            <person name="Chertkov O."/>
            <person name="Currie B.J."/>
            <person name="Daligault H.E."/>
            <person name="Davenport K.W."/>
            <person name="Davis C."/>
            <person name="Gleasner C.D."/>
            <person name="Johnson S.L."/>
            <person name="Kaestli M."/>
            <person name="Koren S."/>
            <person name="Kunde Y.A."/>
            <person name="Mayo M."/>
            <person name="McMurry K.K."/>
            <person name="Price E.P."/>
            <person name="Reitenga K.G."/>
            <person name="Robison R."/>
            <person name="Rosovitz M.J."/>
            <person name="Sarovich D.S."/>
            <person name="Teshima H."/>
        </authorList>
    </citation>
    <scope>NUCLEOTIDE SEQUENCE [LARGE SCALE GENOMIC DNA]</scope>
    <source>
        <strain evidence="6 7">MSHR44</strain>
    </source>
</reference>
<accession>A0AA40MH88</accession>
<comment type="cofactor">
    <cofactor evidence="1">
        <name>a divalent metal cation</name>
        <dbReference type="ChEBI" id="CHEBI:60240"/>
    </cofactor>
</comment>
<dbReference type="InterPro" id="IPR005493">
    <property type="entry name" value="RraA/RraA-like"/>
</dbReference>
<organism evidence="6 7">
    <name type="scientific">Burkholderia pseudomallei</name>
    <name type="common">Pseudomonas pseudomallei</name>
    <dbReference type="NCBI Taxonomy" id="28450"/>
    <lineage>
        <taxon>Bacteria</taxon>
        <taxon>Pseudomonadati</taxon>
        <taxon>Pseudomonadota</taxon>
        <taxon>Betaproteobacteria</taxon>
        <taxon>Burkholderiales</taxon>
        <taxon>Burkholderiaceae</taxon>
        <taxon>Burkholderia</taxon>
        <taxon>pseudomallei group</taxon>
    </lineage>
</organism>
<feature type="binding site" evidence="5">
    <location>
        <position position="135"/>
    </location>
    <ligand>
        <name>Mg(2+)</name>
        <dbReference type="ChEBI" id="CHEBI:18420"/>
    </ligand>
</feature>
<dbReference type="InterPro" id="IPR036704">
    <property type="entry name" value="RraA/RraA-like_sf"/>
</dbReference>
<evidence type="ECO:0000313" key="7">
    <source>
        <dbReference type="Proteomes" id="UP000030475"/>
    </source>
</evidence>
<gene>
    <name evidence="6" type="ORF">Y036_6112</name>
</gene>
<dbReference type="GO" id="GO:0008168">
    <property type="term" value="F:methyltransferase activity"/>
    <property type="evidence" value="ECO:0007669"/>
    <property type="project" value="UniProtKB-KW"/>
</dbReference>
<comment type="cofactor">
    <cofactor evidence="5">
        <name>Mg(2+)</name>
        <dbReference type="ChEBI" id="CHEBI:18420"/>
    </cofactor>
</comment>
<dbReference type="CDD" id="cd16841">
    <property type="entry name" value="RraA_family"/>
    <property type="match status" value="1"/>
</dbReference>
<feature type="binding site" evidence="5">
    <location>
        <position position="134"/>
    </location>
    <ligand>
        <name>substrate</name>
    </ligand>
</feature>
<dbReference type="RefSeq" id="WP_038740740.1">
    <property type="nucleotide sequence ID" value="NZ_KN323090.1"/>
</dbReference>
<keyword evidence="6" id="KW-0489">Methyltransferase</keyword>
<dbReference type="GO" id="GO:0008948">
    <property type="term" value="F:oxaloacetate decarboxylase activity"/>
    <property type="evidence" value="ECO:0007669"/>
    <property type="project" value="TreeGrafter"/>
</dbReference>
<dbReference type="AlphaFoldDB" id="A0AA40MH88"/>
<dbReference type="EMBL" id="JQIM01000007">
    <property type="protein sequence ID" value="KGX17111.1"/>
    <property type="molecule type" value="Genomic_DNA"/>
</dbReference>